<feature type="region of interest" description="Disordered" evidence="1">
    <location>
        <begin position="69"/>
        <end position="90"/>
    </location>
</feature>
<dbReference type="GO" id="GO:0015631">
    <property type="term" value="F:tubulin binding"/>
    <property type="evidence" value="ECO:0007669"/>
    <property type="project" value="TreeGrafter"/>
</dbReference>
<organism evidence="2 3">
    <name type="scientific">Leptonychotes weddellii</name>
    <name type="common">Weddell seal</name>
    <name type="synonym">Otaria weddellii</name>
    <dbReference type="NCBI Taxonomy" id="9713"/>
    <lineage>
        <taxon>Eukaryota</taxon>
        <taxon>Metazoa</taxon>
        <taxon>Chordata</taxon>
        <taxon>Craniata</taxon>
        <taxon>Vertebrata</taxon>
        <taxon>Euteleostomi</taxon>
        <taxon>Mammalia</taxon>
        <taxon>Eutheria</taxon>
        <taxon>Laurasiatheria</taxon>
        <taxon>Carnivora</taxon>
        <taxon>Caniformia</taxon>
        <taxon>Pinnipedia</taxon>
        <taxon>Phocidae</taxon>
        <taxon>Monachinae</taxon>
        <taxon>Lobodontini</taxon>
        <taxon>Leptonychotes</taxon>
    </lineage>
</organism>
<dbReference type="GO" id="GO:0005737">
    <property type="term" value="C:cytoplasm"/>
    <property type="evidence" value="ECO:0007669"/>
    <property type="project" value="TreeGrafter"/>
</dbReference>
<dbReference type="InterPro" id="IPR013783">
    <property type="entry name" value="Ig-like_fold"/>
</dbReference>
<evidence type="ECO:0000313" key="3">
    <source>
        <dbReference type="RefSeq" id="XP_030876527.1"/>
    </source>
</evidence>
<name>A0A7F8Q5J3_LEPWE</name>
<dbReference type="GO" id="GO:0008285">
    <property type="term" value="P:negative regulation of cell population proliferation"/>
    <property type="evidence" value="ECO:0007669"/>
    <property type="project" value="InterPro"/>
</dbReference>
<dbReference type="KEGG" id="lww:115937815"/>
<sequence>MPRVKGGLLVVSPRGPQLLRPGRALSPVLTGAGHRARRRVCGPNAPDTLRAGPGWLSLGRPCRLRVGRGRAGALPGSGGRGGKEDGAPGGEAAACLRQPQVTGLFTSAQVNVSFSLSLELLSYQKLPADQMLPGVDIWQRASGEKEMVFTQNLLLEYANQTAQVVPLRATVAVPELQLSTSWVDFGTCFVNQGQVREVDLMNLSGCRSYWAVLMGQQEPDKDPAAFRVSPNSGLLEAGPHKNKVLTPHQRNLRVERSQTQEFELRPLLPFKTLQK</sequence>
<dbReference type="GeneID" id="115937815"/>
<keyword evidence="2" id="KW-1185">Reference proteome</keyword>
<dbReference type="PANTHER" id="PTHR46348:SF1">
    <property type="entry name" value="DELETED IN LUNG AND ESOPHAGEAL CANCER PROTEIN 1"/>
    <property type="match status" value="1"/>
</dbReference>
<protein>
    <submittedName>
        <fullName evidence="3">Uncharacterized protein LOC115937815</fullName>
    </submittedName>
</protein>
<dbReference type="AlphaFoldDB" id="A0A7F8Q5J3"/>
<dbReference type="OrthoDB" id="2115465at2759"/>
<dbReference type="RefSeq" id="XP_030876527.1">
    <property type="nucleotide sequence ID" value="XM_031020667.1"/>
</dbReference>
<dbReference type="InterPro" id="IPR033304">
    <property type="entry name" value="DLEC1"/>
</dbReference>
<dbReference type="Gene3D" id="2.60.40.10">
    <property type="entry name" value="Immunoglobulins"/>
    <property type="match status" value="1"/>
</dbReference>
<gene>
    <name evidence="3" type="primary">LOC115937815</name>
</gene>
<evidence type="ECO:0000313" key="2">
    <source>
        <dbReference type="Proteomes" id="UP000245341"/>
    </source>
</evidence>
<dbReference type="PANTHER" id="PTHR46348">
    <property type="entry name" value="DELETED IN LUNG AND ESOPHAGEAL CANCER PROTEIN 1"/>
    <property type="match status" value="1"/>
</dbReference>
<proteinExistence type="predicted"/>
<accession>A0A7F8Q5J3</accession>
<dbReference type="GO" id="GO:0005929">
    <property type="term" value="C:cilium"/>
    <property type="evidence" value="ECO:0007669"/>
    <property type="project" value="TreeGrafter"/>
</dbReference>
<reference evidence="3" key="1">
    <citation type="submission" date="2025-08" db="UniProtKB">
        <authorList>
            <consortium name="RefSeq"/>
        </authorList>
    </citation>
    <scope>IDENTIFICATION</scope>
    <source>
        <tissue evidence="3">Liver</tissue>
    </source>
</reference>
<evidence type="ECO:0000256" key="1">
    <source>
        <dbReference type="SAM" id="MobiDB-lite"/>
    </source>
</evidence>
<dbReference type="Proteomes" id="UP000245341">
    <property type="component" value="Unplaced"/>
</dbReference>